<dbReference type="EMBL" id="MF997419">
    <property type="protein sequence ID" value="AVR57493.1"/>
    <property type="molecule type" value="Genomic_DNA"/>
</dbReference>
<dbReference type="InterPro" id="IPR036986">
    <property type="entry name" value="S4_RNA-bd_sf"/>
</dbReference>
<comment type="similarity">
    <text evidence="1">Belongs to the universal ribosomal protein uS4 family.</text>
</comment>
<dbReference type="PANTHER" id="PTHR11831">
    <property type="entry name" value="30S 40S RIBOSOMAL PROTEIN"/>
    <property type="match status" value="1"/>
</dbReference>
<evidence type="ECO:0000256" key="6">
    <source>
        <dbReference type="PROSITE-ProRule" id="PRU00182"/>
    </source>
</evidence>
<feature type="domain" description="RNA-binding S4" evidence="7">
    <location>
        <begin position="133"/>
        <end position="191"/>
    </location>
</feature>
<evidence type="ECO:0000256" key="2">
    <source>
        <dbReference type="ARBA" id="ARBA00022730"/>
    </source>
</evidence>
<keyword evidence="4 8" id="KW-0689">Ribosomal protein</keyword>
<evidence type="ECO:0000256" key="5">
    <source>
        <dbReference type="ARBA" id="ARBA00023274"/>
    </source>
</evidence>
<proteinExistence type="inferred from homology"/>
<geneLocation type="mitochondrion" evidence="8"/>
<dbReference type="GO" id="GO:0015935">
    <property type="term" value="C:small ribosomal subunit"/>
    <property type="evidence" value="ECO:0007669"/>
    <property type="project" value="TreeGrafter"/>
</dbReference>
<sequence length="238" mass="29070">MLNNNSKKTRFKPLYKQLLKLRVNALYNFKILKLKKKKWENFLYYFKTQFNKTKYKKYRIIDQSKLLINRKNKFELNYNKSFKKKFIFFKVFNIFFGKLKKTYYKILKNKIKNTLKTQKIKNIKLFMIKKLESRLDYVLYKSKFCLTIRSARQYIAHGHINVNKSSIKNPSFILKSGDLISLNPVLLKKYKKNLTCSPNWPLYPNYLTINYKTMEILFFGSFINETNSIFMYPFYFKY</sequence>
<evidence type="ECO:0000256" key="3">
    <source>
        <dbReference type="ARBA" id="ARBA00022884"/>
    </source>
</evidence>
<dbReference type="PANTHER" id="PTHR11831:SF4">
    <property type="entry name" value="SMALL RIBOSOMAL SUBUNIT PROTEIN US4M"/>
    <property type="match status" value="1"/>
</dbReference>
<keyword evidence="5" id="KW-0687">Ribonucleoprotein</keyword>
<dbReference type="InterPro" id="IPR022801">
    <property type="entry name" value="Ribosomal_uS4"/>
</dbReference>
<evidence type="ECO:0000313" key="8">
    <source>
        <dbReference type="EMBL" id="AVR57493.1"/>
    </source>
</evidence>
<evidence type="ECO:0000256" key="4">
    <source>
        <dbReference type="ARBA" id="ARBA00022980"/>
    </source>
</evidence>
<dbReference type="Pfam" id="PF01479">
    <property type="entry name" value="S4"/>
    <property type="match status" value="1"/>
</dbReference>
<accession>A0A3G1PWB4</accession>
<reference evidence="8" key="1">
    <citation type="journal article" date="2018" name="Mitochondrial DNA A DNA Mapp Seq Anal">
        <title>Comparative analysis of the mitochondrial genomes of six newly sequenced diatoms reveals group II introns in the barcoding region of cox1.</title>
        <authorList>
            <person name="Pogoda C.S."/>
            <person name="Keepers K.G."/>
            <person name="Hamsher S.E."/>
            <person name="Stepanek J.G."/>
            <person name="Kane N.C."/>
            <person name="Kociolek J.P."/>
        </authorList>
    </citation>
    <scope>NUCLEOTIDE SEQUENCE</scope>
</reference>
<dbReference type="CDD" id="cd00165">
    <property type="entry name" value="S4"/>
    <property type="match status" value="1"/>
</dbReference>
<dbReference type="GO" id="GO:0042274">
    <property type="term" value="P:ribosomal small subunit biogenesis"/>
    <property type="evidence" value="ECO:0007669"/>
    <property type="project" value="TreeGrafter"/>
</dbReference>
<gene>
    <name evidence="8" type="primary">rps4</name>
</gene>
<dbReference type="Gene3D" id="3.10.290.10">
    <property type="entry name" value="RNA-binding S4 domain"/>
    <property type="match status" value="1"/>
</dbReference>
<keyword evidence="2" id="KW-0699">rRNA-binding</keyword>
<dbReference type="SUPFAM" id="SSF55174">
    <property type="entry name" value="Alpha-L RNA-binding motif"/>
    <property type="match status" value="1"/>
</dbReference>
<dbReference type="SMART" id="SM00363">
    <property type="entry name" value="S4"/>
    <property type="match status" value="1"/>
</dbReference>
<keyword evidence="3 6" id="KW-0694">RNA-binding</keyword>
<evidence type="ECO:0000256" key="1">
    <source>
        <dbReference type="ARBA" id="ARBA00007465"/>
    </source>
</evidence>
<dbReference type="GO" id="GO:0019843">
    <property type="term" value="F:rRNA binding"/>
    <property type="evidence" value="ECO:0007669"/>
    <property type="project" value="UniProtKB-KW"/>
</dbReference>
<dbReference type="InterPro" id="IPR002942">
    <property type="entry name" value="S4_RNA-bd"/>
</dbReference>
<name>A0A3G1PWB4_9STRA</name>
<dbReference type="AlphaFoldDB" id="A0A3G1PWB4"/>
<protein>
    <submittedName>
        <fullName evidence="8">Ribosomal protein S4</fullName>
    </submittedName>
</protein>
<dbReference type="GO" id="GO:0003735">
    <property type="term" value="F:structural constituent of ribosome"/>
    <property type="evidence" value="ECO:0007669"/>
    <property type="project" value="TreeGrafter"/>
</dbReference>
<evidence type="ECO:0000259" key="7">
    <source>
        <dbReference type="SMART" id="SM00363"/>
    </source>
</evidence>
<keyword evidence="8" id="KW-0496">Mitochondrion</keyword>
<organism evidence="8">
    <name type="scientific">Entomoneis sp</name>
    <dbReference type="NCBI Taxonomy" id="186043"/>
    <lineage>
        <taxon>Eukaryota</taxon>
        <taxon>Sar</taxon>
        <taxon>Stramenopiles</taxon>
        <taxon>Ochrophyta</taxon>
        <taxon>Bacillariophyta</taxon>
        <taxon>Bacillariophyceae</taxon>
        <taxon>Bacillariophycidae</taxon>
        <taxon>Entomoneidaceae</taxon>
        <taxon>Entomoneis</taxon>
    </lineage>
</organism>
<dbReference type="PROSITE" id="PS50889">
    <property type="entry name" value="S4"/>
    <property type="match status" value="1"/>
</dbReference>